<evidence type="ECO:0000313" key="3">
    <source>
        <dbReference type="Proteomes" id="UP000317650"/>
    </source>
</evidence>
<dbReference type="Proteomes" id="UP000317650">
    <property type="component" value="Chromosome 4"/>
</dbReference>
<keyword evidence="3" id="KW-1185">Reference proteome</keyword>
<proteinExistence type="predicted"/>
<evidence type="ECO:0000313" key="2">
    <source>
        <dbReference type="EMBL" id="THU74520.1"/>
    </source>
</evidence>
<organism evidence="2 3">
    <name type="scientific">Musa balbisiana</name>
    <name type="common">Banana</name>
    <dbReference type="NCBI Taxonomy" id="52838"/>
    <lineage>
        <taxon>Eukaryota</taxon>
        <taxon>Viridiplantae</taxon>
        <taxon>Streptophyta</taxon>
        <taxon>Embryophyta</taxon>
        <taxon>Tracheophyta</taxon>
        <taxon>Spermatophyta</taxon>
        <taxon>Magnoliopsida</taxon>
        <taxon>Liliopsida</taxon>
        <taxon>Zingiberales</taxon>
        <taxon>Musaceae</taxon>
        <taxon>Musa</taxon>
    </lineage>
</organism>
<feature type="region of interest" description="Disordered" evidence="1">
    <location>
        <begin position="1"/>
        <end position="21"/>
    </location>
</feature>
<reference evidence="2 3" key="1">
    <citation type="journal article" date="2019" name="Nat. Plants">
        <title>Genome sequencing of Musa balbisiana reveals subgenome evolution and function divergence in polyploid bananas.</title>
        <authorList>
            <person name="Yao X."/>
        </authorList>
    </citation>
    <scope>NUCLEOTIDE SEQUENCE [LARGE SCALE GENOMIC DNA]</scope>
    <source>
        <strain evidence="3">cv. DH-PKW</strain>
        <tissue evidence="2">Leaves</tissue>
    </source>
</reference>
<name>A0A4S8KGN9_MUSBA</name>
<protein>
    <submittedName>
        <fullName evidence="2">Uncharacterized protein</fullName>
    </submittedName>
</protein>
<accession>A0A4S8KGN9</accession>
<evidence type="ECO:0000256" key="1">
    <source>
        <dbReference type="SAM" id="MobiDB-lite"/>
    </source>
</evidence>
<comment type="caution">
    <text evidence="2">The sequence shown here is derived from an EMBL/GenBank/DDBJ whole genome shotgun (WGS) entry which is preliminary data.</text>
</comment>
<sequence length="246" mass="26417">MARAERGGATAAEKPTRADPKVAKLRLQPSVEEDVCGLHVAVHNLRVAPFVQVVERLRHLVRDRHPPRPRQHLPAAVELLVEVAVGRSVRERERERRTAVVAVAEEADDVGVAEAEEYVELLAEGAVEALAGAVELKGSERGVREAGKVDGAAPALTDHRGGGELPGERLDLRAPEPPGRHPLLLLRLLLSVGAVGNASPGRAELQVVRVAAPAAERHPVPAEHRNVDNKAKKTLAAEVRLMSKAR</sequence>
<feature type="compositionally biased region" description="Basic and acidic residues" evidence="1">
    <location>
        <begin position="157"/>
        <end position="174"/>
    </location>
</feature>
<dbReference type="AlphaFoldDB" id="A0A4S8KGN9"/>
<dbReference type="EMBL" id="PYDT01000001">
    <property type="protein sequence ID" value="THU74520.1"/>
    <property type="molecule type" value="Genomic_DNA"/>
</dbReference>
<feature type="region of interest" description="Disordered" evidence="1">
    <location>
        <begin position="147"/>
        <end position="174"/>
    </location>
</feature>
<gene>
    <name evidence="2" type="ORF">C4D60_Mb04t34230</name>
</gene>